<name>A0AAD9K239_9ANNE</name>
<dbReference type="GO" id="GO:0006888">
    <property type="term" value="P:endoplasmic reticulum to Golgi vesicle-mediated transport"/>
    <property type="evidence" value="ECO:0007669"/>
    <property type="project" value="TreeGrafter"/>
</dbReference>
<dbReference type="PANTHER" id="PTHR34009:SF2">
    <property type="entry name" value="PROTEIN STAR"/>
    <property type="match status" value="1"/>
</dbReference>
<accession>A0AAD9K239</accession>
<dbReference type="GO" id="GO:0005886">
    <property type="term" value="C:plasma membrane"/>
    <property type="evidence" value="ECO:0007669"/>
    <property type="project" value="TreeGrafter"/>
</dbReference>
<dbReference type="GO" id="GO:0005794">
    <property type="term" value="C:Golgi apparatus"/>
    <property type="evidence" value="ECO:0007669"/>
    <property type="project" value="TreeGrafter"/>
</dbReference>
<evidence type="ECO:0000313" key="2">
    <source>
        <dbReference type="EMBL" id="KAK2163337.1"/>
    </source>
</evidence>
<dbReference type="InterPro" id="IPR006342">
    <property type="entry name" value="FkbM_mtfrase"/>
</dbReference>
<feature type="domain" description="Methyltransferase FkbM" evidence="1">
    <location>
        <begin position="36"/>
        <end position="201"/>
    </location>
</feature>
<dbReference type="PANTHER" id="PTHR34009">
    <property type="entry name" value="PROTEIN STAR"/>
    <property type="match status" value="1"/>
</dbReference>
<protein>
    <recommendedName>
        <fullName evidence="1">Methyltransferase FkbM domain-containing protein</fullName>
    </recommendedName>
</protein>
<evidence type="ECO:0000259" key="1">
    <source>
        <dbReference type="Pfam" id="PF05050"/>
    </source>
</evidence>
<dbReference type="GO" id="GO:0031902">
    <property type="term" value="C:late endosome membrane"/>
    <property type="evidence" value="ECO:0007669"/>
    <property type="project" value="TreeGrafter"/>
</dbReference>
<gene>
    <name evidence="2" type="ORF">LSH36_81g01051</name>
</gene>
<dbReference type="AlphaFoldDB" id="A0AAD9K239"/>
<dbReference type="Gene3D" id="3.40.50.150">
    <property type="entry name" value="Vaccinia Virus protein VP39"/>
    <property type="match status" value="1"/>
</dbReference>
<dbReference type="EMBL" id="JAODUP010000081">
    <property type="protein sequence ID" value="KAK2163337.1"/>
    <property type="molecule type" value="Genomic_DNA"/>
</dbReference>
<organism evidence="2 3">
    <name type="scientific">Paralvinella palmiformis</name>
    <dbReference type="NCBI Taxonomy" id="53620"/>
    <lineage>
        <taxon>Eukaryota</taxon>
        <taxon>Metazoa</taxon>
        <taxon>Spiralia</taxon>
        <taxon>Lophotrochozoa</taxon>
        <taxon>Annelida</taxon>
        <taxon>Polychaeta</taxon>
        <taxon>Sedentaria</taxon>
        <taxon>Canalipalpata</taxon>
        <taxon>Terebellida</taxon>
        <taxon>Terebelliformia</taxon>
        <taxon>Alvinellidae</taxon>
        <taxon>Paralvinella</taxon>
    </lineage>
</organism>
<reference evidence="2" key="1">
    <citation type="journal article" date="2023" name="Mol. Biol. Evol.">
        <title>Third-Generation Sequencing Reveals the Adaptive Role of the Epigenome in Three Deep-Sea Polychaetes.</title>
        <authorList>
            <person name="Perez M."/>
            <person name="Aroh O."/>
            <person name="Sun Y."/>
            <person name="Lan Y."/>
            <person name="Juniper S.K."/>
            <person name="Young C.R."/>
            <person name="Angers B."/>
            <person name="Qian P.Y."/>
        </authorList>
    </citation>
    <scope>NUCLEOTIDE SEQUENCE</scope>
    <source>
        <strain evidence="2">P08H-3</strain>
    </source>
</reference>
<dbReference type="InterPro" id="IPR053202">
    <property type="entry name" value="EGF_Rcpt_Signaling_Reg"/>
</dbReference>
<dbReference type="SUPFAM" id="SSF53335">
    <property type="entry name" value="S-adenosyl-L-methionine-dependent methyltransferases"/>
    <property type="match status" value="1"/>
</dbReference>
<dbReference type="Pfam" id="PF05050">
    <property type="entry name" value="Methyltransf_21"/>
    <property type="match status" value="1"/>
</dbReference>
<evidence type="ECO:0000313" key="3">
    <source>
        <dbReference type="Proteomes" id="UP001208570"/>
    </source>
</evidence>
<comment type="caution">
    <text evidence="2">The sequence shown here is derived from an EMBL/GenBank/DDBJ whole genome shotgun (WGS) entry which is preliminary data.</text>
</comment>
<keyword evidence="3" id="KW-1185">Reference proteome</keyword>
<dbReference type="InterPro" id="IPR029063">
    <property type="entry name" value="SAM-dependent_MTases_sf"/>
</dbReference>
<sequence>MSCASVIPTEIFYHKFGQGIFFETYFNKTTRGFFVECGAYDGETYSNTLELEVHHGWTGLLIEANPLTFRDLLTKSRNVYTLNTCLSTERHPVIMNYKLSGDRSGLSNWHNAADVQNMPRSLQIQCLPLYSILAAIKDLGHSAIDLFSLDVEGAEVPILESLPLDKTDVRNFLIETKVPHDKRRSRQKRRTIEDMLGKAGYKTVDTPFHIDVLMTKE</sequence>
<dbReference type="GO" id="GO:0005789">
    <property type="term" value="C:endoplasmic reticulum membrane"/>
    <property type="evidence" value="ECO:0007669"/>
    <property type="project" value="TreeGrafter"/>
</dbReference>
<dbReference type="Proteomes" id="UP001208570">
    <property type="component" value="Unassembled WGS sequence"/>
</dbReference>
<proteinExistence type="predicted"/>
<dbReference type="GO" id="GO:0016197">
    <property type="term" value="P:endosomal transport"/>
    <property type="evidence" value="ECO:0007669"/>
    <property type="project" value="TreeGrafter"/>
</dbReference>